<accession>W2MDY1</accession>
<evidence type="ECO:0000313" key="1">
    <source>
        <dbReference type="EMBL" id="ETM34557.1"/>
    </source>
</evidence>
<sequence length="193" mass="21850">MVVVPLMAKSTEVEVPVQELFRLVSTSLTVETKIFFVDKLLSVLSCMVPLSVIAIGGSHKMSSSNISMGAQMSGIYGGLGAGHQEEGTPFNTPKEQPVAHVCKDLGSGFEQWDLLFVEQIEMAEYACGYSWPKRDKVNKFVQYLCELAELFYQQHVMCWWVTQLTPGFEMEPIHMPFKKKRNKIRCESSYRPE</sequence>
<name>W2MDY1_PHYNI</name>
<dbReference type="Proteomes" id="UP000054532">
    <property type="component" value="Unassembled WGS sequence"/>
</dbReference>
<gene>
    <name evidence="1" type="ORF">L914_18388</name>
</gene>
<reference evidence="1" key="1">
    <citation type="submission" date="2013-11" db="EMBL/GenBank/DDBJ databases">
        <title>The Genome Sequence of Phytophthora parasitica IAC_01/95.</title>
        <authorList>
            <consortium name="The Broad Institute Genomics Platform"/>
            <person name="Russ C."/>
            <person name="Tyler B."/>
            <person name="Panabieres F."/>
            <person name="Shan W."/>
            <person name="Tripathy S."/>
            <person name="Grunwald N."/>
            <person name="Machado M."/>
            <person name="Johnson C.S."/>
            <person name="Arredondo F."/>
            <person name="Hong C."/>
            <person name="Coffey M."/>
            <person name="Young S.K."/>
            <person name="Zeng Q."/>
            <person name="Gargeya S."/>
            <person name="Fitzgerald M."/>
            <person name="Abouelleil A."/>
            <person name="Alvarado L."/>
            <person name="Chapman S.B."/>
            <person name="Gainer-Dewar J."/>
            <person name="Goldberg J."/>
            <person name="Griggs A."/>
            <person name="Gujja S."/>
            <person name="Hansen M."/>
            <person name="Howarth C."/>
            <person name="Imamovic A."/>
            <person name="Ireland A."/>
            <person name="Larimer J."/>
            <person name="McCowan C."/>
            <person name="Murphy C."/>
            <person name="Pearson M."/>
            <person name="Poon T.W."/>
            <person name="Priest M."/>
            <person name="Roberts A."/>
            <person name="Saif S."/>
            <person name="Shea T."/>
            <person name="Sykes S."/>
            <person name="Wortman J."/>
            <person name="Nusbaum C."/>
            <person name="Birren B."/>
        </authorList>
    </citation>
    <scope>NUCLEOTIDE SEQUENCE [LARGE SCALE GENOMIC DNA]</scope>
    <source>
        <strain evidence="1">IAC_01/95</strain>
    </source>
</reference>
<protein>
    <submittedName>
        <fullName evidence="1">Uncharacterized protein</fullName>
    </submittedName>
</protein>
<dbReference type="EMBL" id="KI695767">
    <property type="protein sequence ID" value="ETM34557.1"/>
    <property type="molecule type" value="Genomic_DNA"/>
</dbReference>
<proteinExistence type="predicted"/>
<dbReference type="AlphaFoldDB" id="W2MDY1"/>
<dbReference type="VEuPathDB" id="FungiDB:PPTG_21654"/>
<organism evidence="1">
    <name type="scientific">Phytophthora nicotianae</name>
    <name type="common">Potato buckeye rot agent</name>
    <name type="synonym">Phytophthora parasitica</name>
    <dbReference type="NCBI Taxonomy" id="4792"/>
    <lineage>
        <taxon>Eukaryota</taxon>
        <taxon>Sar</taxon>
        <taxon>Stramenopiles</taxon>
        <taxon>Oomycota</taxon>
        <taxon>Peronosporomycetes</taxon>
        <taxon>Peronosporales</taxon>
        <taxon>Peronosporaceae</taxon>
        <taxon>Phytophthora</taxon>
    </lineage>
</organism>